<proteinExistence type="predicted"/>
<sequence length="287" mass="31613">MSEHTQRRGCTKCGATPVRGRGMCSYHYEKLRRYLHSVGAFESMLVPVGPVRDHVRALRAAGMGVHRIGALSGVQPRTVWALTDPARRYTERHVAAAILEVDVPSSHRLDPALADGVRVSIIPTQRRARALAVIGYDQPSLLAALGLPSTGRGVSKLYTAHRPHVTAKRHREIEALFNELVWTPGPSAEATKRAVAKGWWGPWAWDDIDDPDCVPDAVPSRMERRRAAARVARKQWLEDTLADHIAVGRVDPNDNAAVAEFLGITRKAVEQRRLRASKCVDAEAVAS</sequence>
<evidence type="ECO:0000313" key="1">
    <source>
        <dbReference type="EMBL" id="AHY84237.1"/>
    </source>
</evidence>
<organism evidence="1 2">
    <name type="scientific">Mycobacterium phage HH92</name>
    <dbReference type="NCBI Taxonomy" id="1471543"/>
    <lineage>
        <taxon>Viruses</taxon>
        <taxon>Duplodnaviria</taxon>
        <taxon>Heunggongvirae</taxon>
        <taxon>Uroviricota</taxon>
        <taxon>Caudoviricetes</taxon>
        <taxon>Gilesvirus</taxon>
        <taxon>Gilesvirus giles</taxon>
    </lineage>
</organism>
<gene>
    <name evidence="1" type="primary">52</name>
    <name evidence="1" type="ORF">PBI_HH92_52</name>
</gene>
<dbReference type="EMBL" id="KJ538722">
    <property type="protein sequence ID" value="AHY84237.1"/>
    <property type="molecule type" value="Genomic_DNA"/>
</dbReference>
<reference evidence="1 2" key="1">
    <citation type="submission" date="2014-03" db="EMBL/GenBank/DDBJ databases">
        <authorList>
            <person name="Bragg J."/>
            <person name="Chandler A.Y."/>
            <person name="Dehn A."/>
            <person name="Hefner M."/>
            <person name="Petersen P."/>
            <person name="Wilson J."/>
            <person name="Zeba F."/>
            <person name="Zegers G.P."/>
            <person name="Page S.T."/>
            <person name="Bradley K.W."/>
            <person name="Clarke D.Q."/>
            <person name="Lewis M.F."/>
            <person name="Barker L.P."/>
            <person name="Bailey C."/>
            <person name="Asai D.J."/>
            <person name="Garber M.L."/>
            <person name="Bowman C.A."/>
            <person name="Russell D.A."/>
            <person name="Pope W.H."/>
            <person name="Jacobs-Sera D."/>
            <person name="Hendrix R.W."/>
            <person name="Hatfull G.F."/>
        </authorList>
    </citation>
    <scope>NUCLEOTIDE SEQUENCE [LARGE SCALE GENOMIC DNA]</scope>
</reference>
<evidence type="ECO:0008006" key="3">
    <source>
        <dbReference type="Google" id="ProtNLM"/>
    </source>
</evidence>
<protein>
    <recommendedName>
        <fullName evidence="3">Helix-turn-helix DNA binding domain protein</fullName>
    </recommendedName>
</protein>
<accession>A0A023ZX58</accession>
<name>A0A023ZX58_9CAUD</name>
<evidence type="ECO:0000313" key="2">
    <source>
        <dbReference type="Proteomes" id="UP000024437"/>
    </source>
</evidence>
<dbReference type="Proteomes" id="UP000024437">
    <property type="component" value="Genome"/>
</dbReference>